<dbReference type="Pfam" id="PF06048">
    <property type="entry name" value="DUF927"/>
    <property type="match status" value="1"/>
</dbReference>
<feature type="domain" description="DUF927" evidence="1">
    <location>
        <begin position="96"/>
        <end position="367"/>
    </location>
</feature>
<comment type="caution">
    <text evidence="3">The sequence shown here is derived from an EMBL/GenBank/DDBJ whole genome shotgun (WGS) entry which is preliminary data.</text>
</comment>
<feature type="domain" description="Cch helix turn helix" evidence="2">
    <location>
        <begin position="505"/>
        <end position="600"/>
    </location>
</feature>
<dbReference type="Proteomes" id="UP000633365">
    <property type="component" value="Unassembled WGS sequence"/>
</dbReference>
<dbReference type="InterPro" id="IPR009270">
    <property type="entry name" value="DUF927"/>
</dbReference>
<evidence type="ECO:0000313" key="3">
    <source>
        <dbReference type="EMBL" id="MBK6089560.1"/>
    </source>
</evidence>
<accession>A0A934WTH1</accession>
<dbReference type="Pfam" id="PF18662">
    <property type="entry name" value="HTH_56"/>
    <property type="match status" value="1"/>
</dbReference>
<reference evidence="3" key="1">
    <citation type="submission" date="2021-01" db="EMBL/GenBank/DDBJ databases">
        <title>Genome public.</title>
        <authorList>
            <person name="Liu C."/>
            <person name="Sun Q."/>
        </authorList>
    </citation>
    <scope>NUCLEOTIDE SEQUENCE</scope>
    <source>
        <strain evidence="3">M6</strain>
    </source>
</reference>
<sequence>MVPLNQLTKETILSSKVLAEVFDQEDELYRAELLAALSMRATELKVKTEFREMVKAYRKVDNETKKKKQKTAMAENWTHFSDHKYEPMKCGQWIVTDEGVRLYDPQSGRQDVIACRHPIIPVRRMQNLQTEEEQVTLAFKRNGRWRELTIPKTTVTKASKICDLSARSILVTSESAKLLVRYLADVEADNEENIPVILSSSKMGWIRGKFLPYDTGIEFDGAARFRQIYESIQSHGSREKWYQRVLDLRKKRCFEIQFMMAASFASVLISIIGGLPFMVDLWGQTEGGKSVTLLLATSIWANPNKGMYYRDYASTDVGFEALADFLNHLPVVLDDTSKRCQSVEKRFEEIIYNLCSGKGKTRSNKELGINRENVWECITLTNGEKPITSYVSQGGAINRVLEVEAGEHFFPDPQGTMDTIKHNYGFAGMDFIDVLKDMGKEEICRIQKELQAELMNDDKMQKQAISLSIVLTADKIATERIFKDGEYISVDEAKEVLVDRNELSDNERCYRFILDKVNMNEHRFDATTKCEKWGMIQKGYALIFNAAFDELCREGEFSKKSFLSWANRKGLLQTQGGQMTKNKKVSGSTVRCVWLRIEEEPEFVPVESEQMEIPFD</sequence>
<proteinExistence type="predicted"/>
<evidence type="ECO:0000313" key="4">
    <source>
        <dbReference type="Proteomes" id="UP000633365"/>
    </source>
</evidence>
<gene>
    <name evidence="3" type="ORF">JKK62_13075</name>
</gene>
<protein>
    <submittedName>
        <fullName evidence="3">DUF927 domain-containing protein</fullName>
    </submittedName>
</protein>
<dbReference type="InterPro" id="IPR040538">
    <property type="entry name" value="Cch_HTH"/>
</dbReference>
<evidence type="ECO:0000259" key="2">
    <source>
        <dbReference type="Pfam" id="PF18662"/>
    </source>
</evidence>
<keyword evidence="4" id="KW-1185">Reference proteome</keyword>
<evidence type="ECO:0000259" key="1">
    <source>
        <dbReference type="Pfam" id="PF06048"/>
    </source>
</evidence>
<name>A0A934WTH1_9FIRM</name>
<dbReference type="AlphaFoldDB" id="A0A934WTH1"/>
<dbReference type="EMBL" id="JAEQMG010000143">
    <property type="protein sequence ID" value="MBK6089560.1"/>
    <property type="molecule type" value="Genomic_DNA"/>
</dbReference>
<organism evidence="3 4">
    <name type="scientific">Ruminococcus difficilis</name>
    <dbReference type="NCBI Taxonomy" id="2763069"/>
    <lineage>
        <taxon>Bacteria</taxon>
        <taxon>Bacillati</taxon>
        <taxon>Bacillota</taxon>
        <taxon>Clostridia</taxon>
        <taxon>Eubacteriales</taxon>
        <taxon>Oscillospiraceae</taxon>
        <taxon>Ruminococcus</taxon>
    </lineage>
</organism>